<name>A0AAN5CZD4_9BILA</name>
<dbReference type="EMBL" id="BTRK01000005">
    <property type="protein sequence ID" value="GMR53946.1"/>
    <property type="molecule type" value="Genomic_DNA"/>
</dbReference>
<comment type="caution">
    <text evidence="1">The sequence shown here is derived from an EMBL/GenBank/DDBJ whole genome shotgun (WGS) entry which is preliminary data.</text>
</comment>
<protein>
    <submittedName>
        <fullName evidence="1">Uncharacterized protein</fullName>
    </submittedName>
</protein>
<proteinExistence type="predicted"/>
<keyword evidence="2" id="KW-1185">Reference proteome</keyword>
<sequence length="108" mass="12236">MNLCNNSQCICELEGIVESLCVVESILGESWVERGQFLIADRSIGEILCVVVRIGQKGESSTIRRSFLHFIQQYSDDFVVSIVSDQSIDCTRVLSVFDRSETHPEYEE</sequence>
<organism evidence="1 2">
    <name type="scientific">Pristionchus mayeri</name>
    <dbReference type="NCBI Taxonomy" id="1317129"/>
    <lineage>
        <taxon>Eukaryota</taxon>
        <taxon>Metazoa</taxon>
        <taxon>Ecdysozoa</taxon>
        <taxon>Nematoda</taxon>
        <taxon>Chromadorea</taxon>
        <taxon>Rhabditida</taxon>
        <taxon>Rhabditina</taxon>
        <taxon>Diplogasteromorpha</taxon>
        <taxon>Diplogasteroidea</taxon>
        <taxon>Neodiplogasteridae</taxon>
        <taxon>Pristionchus</taxon>
    </lineage>
</organism>
<reference evidence="2" key="1">
    <citation type="submission" date="2022-10" db="EMBL/GenBank/DDBJ databases">
        <title>Genome assembly of Pristionchus species.</title>
        <authorList>
            <person name="Yoshida K."/>
            <person name="Sommer R.J."/>
        </authorList>
    </citation>
    <scope>NUCLEOTIDE SEQUENCE [LARGE SCALE GENOMIC DNA]</scope>
    <source>
        <strain evidence="2">RS5460</strain>
    </source>
</reference>
<evidence type="ECO:0000313" key="1">
    <source>
        <dbReference type="EMBL" id="GMR53946.1"/>
    </source>
</evidence>
<evidence type="ECO:0000313" key="2">
    <source>
        <dbReference type="Proteomes" id="UP001328107"/>
    </source>
</evidence>
<dbReference type="AlphaFoldDB" id="A0AAN5CZD4"/>
<gene>
    <name evidence="1" type="ORF">PMAYCL1PPCAC_24141</name>
</gene>
<dbReference type="Proteomes" id="UP001328107">
    <property type="component" value="Unassembled WGS sequence"/>
</dbReference>
<accession>A0AAN5CZD4</accession>